<dbReference type="GO" id="GO:0016887">
    <property type="term" value="F:ATP hydrolysis activity"/>
    <property type="evidence" value="ECO:0007669"/>
    <property type="project" value="InterPro"/>
</dbReference>
<evidence type="ECO:0000259" key="2">
    <source>
        <dbReference type="Pfam" id="PF13476"/>
    </source>
</evidence>
<dbReference type="EMBL" id="CP002738">
    <property type="protein sequence ID" value="AEF98658.1"/>
    <property type="molecule type" value="Genomic_DNA"/>
</dbReference>
<feature type="domain" description="Rad50/SbcC-type AAA" evidence="2">
    <location>
        <begin position="5"/>
        <end position="289"/>
    </location>
</feature>
<dbReference type="PANTHER" id="PTHR32182:SF0">
    <property type="entry name" value="DNA REPLICATION AND REPAIR PROTEIN RECF"/>
    <property type="match status" value="1"/>
</dbReference>
<name>F9ZZJ9_METMM</name>
<gene>
    <name evidence="3" type="ordered locus">Metme_0209</name>
</gene>
<dbReference type="RefSeq" id="WP_013816931.1">
    <property type="nucleotide sequence ID" value="NC_015572.1"/>
</dbReference>
<organism evidence="3 4">
    <name type="scientific">Methylomonas methanica (strain DSM 25384 / MC09)</name>
    <dbReference type="NCBI Taxonomy" id="857087"/>
    <lineage>
        <taxon>Bacteria</taxon>
        <taxon>Pseudomonadati</taxon>
        <taxon>Pseudomonadota</taxon>
        <taxon>Gammaproteobacteria</taxon>
        <taxon>Methylococcales</taxon>
        <taxon>Methylococcaceae</taxon>
        <taxon>Methylomonas</taxon>
    </lineage>
</organism>
<dbReference type="InterPro" id="IPR027417">
    <property type="entry name" value="P-loop_NTPase"/>
</dbReference>
<dbReference type="PANTHER" id="PTHR32182">
    <property type="entry name" value="DNA REPLICATION AND REPAIR PROTEIN RECF"/>
    <property type="match status" value="1"/>
</dbReference>
<reference key="2">
    <citation type="submission" date="2011-05" db="EMBL/GenBank/DDBJ databases">
        <title>Complete genome sequence of the aerobic marine methanotroph Methylomonas methanica MC09.</title>
        <authorList>
            <person name="Boden R."/>
            <person name="Cunliffe M."/>
            <person name="Scanlan J."/>
            <person name="Moussard H."/>
            <person name="Kits K.D."/>
            <person name="Klotz M."/>
            <person name="Jetten M."/>
            <person name="Vuilleumier S."/>
            <person name="Han J."/>
            <person name="Peters L."/>
            <person name="Mikhailova N."/>
            <person name="Teshima H."/>
            <person name="Tapia R."/>
            <person name="Kyrpides N."/>
            <person name="Ivanova N."/>
            <person name="Pagani I."/>
            <person name="Cheng J.-F."/>
            <person name="Goodwin L."/>
            <person name="Han C."/>
            <person name="Hauser L."/>
            <person name="Land M."/>
            <person name="Lapidus A."/>
            <person name="Lucas S."/>
            <person name="Pitluck S."/>
            <person name="Woyke T."/>
            <person name="Stein L.Y."/>
            <person name="Murrell C."/>
        </authorList>
    </citation>
    <scope>NUCLEOTIDE SEQUENCE</scope>
    <source>
        <strain>MC09</strain>
    </source>
</reference>
<dbReference type="STRING" id="857087.Metme_0209"/>
<dbReference type="InterPro" id="IPR038729">
    <property type="entry name" value="Rad50/SbcC_AAA"/>
</dbReference>
<dbReference type="SUPFAM" id="SSF52540">
    <property type="entry name" value="P-loop containing nucleoside triphosphate hydrolases"/>
    <property type="match status" value="2"/>
</dbReference>
<feature type="coiled-coil region" evidence="1">
    <location>
        <begin position="219"/>
        <end position="267"/>
    </location>
</feature>
<dbReference type="OrthoDB" id="9795626at2"/>
<dbReference type="Proteomes" id="UP000008888">
    <property type="component" value="Chromosome"/>
</dbReference>
<evidence type="ECO:0000256" key="1">
    <source>
        <dbReference type="SAM" id="Coils"/>
    </source>
</evidence>
<evidence type="ECO:0000313" key="3">
    <source>
        <dbReference type="EMBL" id="AEF98658.1"/>
    </source>
</evidence>
<feature type="coiled-coil region" evidence="1">
    <location>
        <begin position="434"/>
        <end position="465"/>
    </location>
</feature>
<dbReference type="GO" id="GO:0000731">
    <property type="term" value="P:DNA synthesis involved in DNA repair"/>
    <property type="evidence" value="ECO:0007669"/>
    <property type="project" value="TreeGrafter"/>
</dbReference>
<proteinExistence type="predicted"/>
<sequence length="677" mass="77889">MIFKSLTLNNIFSYYGSRTFELAPPAGTEGNIVVIMGRNGFGKTSLLNSVKLLFAGVTKELRQSVQHDRVPTEKCFVLGDNDWWGILNRKARNENIFNCSVSAVLLDENNREIQLERKWDLQNGIYQNHLTLKPPYNAPLFDDAAQLYLSGLYPLGFIPLFFFDGEEINYLAEANRVQFTEKFEQFLNIRPADNLKICLKELARKVESEYVAKDIKPRLREAESHQRALLIQRDELLEQKRTTLTHIETLDDDLRETRQKIRLLSGQSSIENNAKLEALKQAERQTLEQALTGLSEAFERDAFLRLNAALAEKAFPAVERCANEQSEEMSEMLLSLRESLKDVFTTPPYPEQRLTESQVLFYQKRVLGVLISRDVEEDGMKPFELAPLRAKKLLATLSAYMPRHSPDAGLRDALATALRADQQLTEIDKSLLEVRQLSDENKQQFQQLQAEEIRQKEALDKFRDEERDVSHKLAIIDRDIKPLDEKITELRQQARQSEQGRARIDLLERMQKLLDAYKQKLKEQQRGTLETYFNQHLANLLDSNQLIAETKIDDSFQLHYLDAAGAPVAMSSISAGMKQLAATALLWALKDACGRQLPVIIDTPLGRIDKQHQDNLLTRYYPKAATQVILLPTDSELDERKHRLLEPYIYREFHLRNPDGENTEIQDVTENKEVRYG</sequence>
<dbReference type="NCBIfam" id="TIGR03185">
    <property type="entry name" value="DNA_S_dndD"/>
    <property type="match status" value="1"/>
</dbReference>
<dbReference type="AlphaFoldDB" id="F9ZZJ9"/>
<dbReference type="GO" id="GO:0006302">
    <property type="term" value="P:double-strand break repair"/>
    <property type="evidence" value="ECO:0007669"/>
    <property type="project" value="InterPro"/>
</dbReference>
<evidence type="ECO:0000313" key="4">
    <source>
        <dbReference type="Proteomes" id="UP000008888"/>
    </source>
</evidence>
<keyword evidence="4" id="KW-1185">Reference proteome</keyword>
<dbReference type="HOGENOM" id="CLU_024631_0_0_6"/>
<protein>
    <submittedName>
        <fullName evidence="3">DNA sulfur modification protein DndD</fullName>
    </submittedName>
</protein>
<dbReference type="KEGG" id="mmt:Metme_0209"/>
<accession>F9ZZJ9</accession>
<dbReference type="Pfam" id="PF13476">
    <property type="entry name" value="AAA_23"/>
    <property type="match status" value="1"/>
</dbReference>
<reference evidence="3 4" key="1">
    <citation type="journal article" date="2011" name="J. Bacteriol.">
        <title>Complete Genome Sequence of the Aerobic Marine Methanotroph Methylomonas methanica MC09.</title>
        <authorList>
            <person name="Boden R."/>
            <person name="Cunliffe M."/>
            <person name="Scanlan J."/>
            <person name="Moussard H."/>
            <person name="Kits K.D."/>
            <person name="Klotz M.G."/>
            <person name="Jetten M.S."/>
            <person name="Vuilleumier S."/>
            <person name="Han J."/>
            <person name="Peters L."/>
            <person name="Mikhailova N."/>
            <person name="Teshima H."/>
            <person name="Tapia R."/>
            <person name="Kyrpides N."/>
            <person name="Ivanova N."/>
            <person name="Pagani I."/>
            <person name="Cheng J.F."/>
            <person name="Goodwin L."/>
            <person name="Han C."/>
            <person name="Hauser L."/>
            <person name="Land M.L."/>
            <person name="Lapidus A."/>
            <person name="Lucas S."/>
            <person name="Pitluck S."/>
            <person name="Woyke T."/>
            <person name="Stein L."/>
            <person name="Murrell J.C."/>
        </authorList>
    </citation>
    <scope>NUCLEOTIDE SEQUENCE [LARGE SCALE GENOMIC DNA]</scope>
    <source>
        <strain evidence="3 4">MC09</strain>
    </source>
</reference>
<dbReference type="eggNOG" id="COG1196">
    <property type="taxonomic scope" value="Bacteria"/>
</dbReference>
<keyword evidence="1" id="KW-0175">Coiled coil</keyword>
<dbReference type="Gene3D" id="3.40.50.300">
    <property type="entry name" value="P-loop containing nucleotide triphosphate hydrolases"/>
    <property type="match status" value="2"/>
</dbReference>
<dbReference type="InterPro" id="IPR017599">
    <property type="entry name" value="DNA_S_DndD"/>
</dbReference>
<reference evidence="4" key="3">
    <citation type="submission" date="2011-05" db="EMBL/GenBank/DDBJ databases">
        <title>Complete sequence of Methylomonas methanica MC09.</title>
        <authorList>
            <consortium name="US DOE Joint Genome Institute"/>
            <person name="Lucas S."/>
            <person name="Han J."/>
            <person name="Lapidus A."/>
            <person name="Cheng J.-F."/>
            <person name="Goodwin L."/>
            <person name="Pitluck S."/>
            <person name="Peters L."/>
            <person name="Mikhailova N."/>
            <person name="Teshima H."/>
            <person name="Han C."/>
            <person name="Tapia R."/>
            <person name="Land M."/>
            <person name="Hauser L."/>
            <person name="Kyrpides N."/>
            <person name="Ivanova N."/>
            <person name="Pagani I."/>
            <person name="Stein L."/>
            <person name="Woyke T."/>
        </authorList>
    </citation>
    <scope>NUCLEOTIDE SEQUENCE [LARGE SCALE GENOMIC DNA]</scope>
    <source>
        <strain evidence="4">MC09</strain>
    </source>
</reference>